<name>A0A392TXB9_9FABA</name>
<sequence>MKPFAKKVIWHAPRITFGHHVLRSASRHNRSRERYRSI</sequence>
<dbReference type="EMBL" id="LXQA010673664">
    <property type="protein sequence ID" value="MCI65334.1"/>
    <property type="molecule type" value="Genomic_DNA"/>
</dbReference>
<keyword evidence="2" id="KW-1185">Reference proteome</keyword>
<comment type="caution">
    <text evidence="1">The sequence shown here is derived from an EMBL/GenBank/DDBJ whole genome shotgun (WGS) entry which is preliminary data.</text>
</comment>
<dbReference type="AlphaFoldDB" id="A0A392TXB9"/>
<dbReference type="Proteomes" id="UP000265520">
    <property type="component" value="Unassembled WGS sequence"/>
</dbReference>
<evidence type="ECO:0000313" key="2">
    <source>
        <dbReference type="Proteomes" id="UP000265520"/>
    </source>
</evidence>
<evidence type="ECO:0000313" key="1">
    <source>
        <dbReference type="EMBL" id="MCI65334.1"/>
    </source>
</evidence>
<feature type="non-terminal residue" evidence="1">
    <location>
        <position position="38"/>
    </location>
</feature>
<organism evidence="1 2">
    <name type="scientific">Trifolium medium</name>
    <dbReference type="NCBI Taxonomy" id="97028"/>
    <lineage>
        <taxon>Eukaryota</taxon>
        <taxon>Viridiplantae</taxon>
        <taxon>Streptophyta</taxon>
        <taxon>Embryophyta</taxon>
        <taxon>Tracheophyta</taxon>
        <taxon>Spermatophyta</taxon>
        <taxon>Magnoliopsida</taxon>
        <taxon>eudicotyledons</taxon>
        <taxon>Gunneridae</taxon>
        <taxon>Pentapetalae</taxon>
        <taxon>rosids</taxon>
        <taxon>fabids</taxon>
        <taxon>Fabales</taxon>
        <taxon>Fabaceae</taxon>
        <taxon>Papilionoideae</taxon>
        <taxon>50 kb inversion clade</taxon>
        <taxon>NPAAA clade</taxon>
        <taxon>Hologalegina</taxon>
        <taxon>IRL clade</taxon>
        <taxon>Trifolieae</taxon>
        <taxon>Trifolium</taxon>
    </lineage>
</organism>
<protein>
    <submittedName>
        <fullName evidence="1">Uncharacterized protein</fullName>
    </submittedName>
</protein>
<accession>A0A392TXB9</accession>
<reference evidence="1 2" key="1">
    <citation type="journal article" date="2018" name="Front. Plant Sci.">
        <title>Red Clover (Trifolium pratense) and Zigzag Clover (T. medium) - A Picture of Genomic Similarities and Differences.</title>
        <authorList>
            <person name="Dluhosova J."/>
            <person name="Istvanek J."/>
            <person name="Nedelnik J."/>
            <person name="Repkova J."/>
        </authorList>
    </citation>
    <scope>NUCLEOTIDE SEQUENCE [LARGE SCALE GENOMIC DNA]</scope>
    <source>
        <strain evidence="2">cv. 10/8</strain>
        <tissue evidence="1">Leaf</tissue>
    </source>
</reference>
<proteinExistence type="predicted"/>